<evidence type="ECO:0000256" key="1">
    <source>
        <dbReference type="ARBA" id="ARBA00004648"/>
    </source>
</evidence>
<dbReference type="AlphaFoldDB" id="A0A6G1K999"/>
<name>A0A6G1K999_9PLEO</name>
<dbReference type="InterPro" id="IPR008928">
    <property type="entry name" value="6-hairpin_glycosidase_sf"/>
</dbReference>
<evidence type="ECO:0000256" key="14">
    <source>
        <dbReference type="SAM" id="MobiDB-lite"/>
    </source>
</evidence>
<evidence type="ECO:0000256" key="9">
    <source>
        <dbReference type="ARBA" id="ARBA00023180"/>
    </source>
</evidence>
<dbReference type="Proteomes" id="UP000799428">
    <property type="component" value="Unassembled WGS sequence"/>
</dbReference>
<evidence type="ECO:0000259" key="17">
    <source>
        <dbReference type="Pfam" id="PF16923"/>
    </source>
</evidence>
<reference evidence="18" key="1">
    <citation type="journal article" date="2020" name="Stud. Mycol.">
        <title>101 Dothideomycetes genomes: a test case for predicting lifestyles and emergence of pathogens.</title>
        <authorList>
            <person name="Haridas S."/>
            <person name="Albert R."/>
            <person name="Binder M."/>
            <person name="Bloem J."/>
            <person name="Labutti K."/>
            <person name="Salamov A."/>
            <person name="Andreopoulos B."/>
            <person name="Baker S."/>
            <person name="Barry K."/>
            <person name="Bills G."/>
            <person name="Bluhm B."/>
            <person name="Cannon C."/>
            <person name="Castanera R."/>
            <person name="Culley D."/>
            <person name="Daum C."/>
            <person name="Ezra D."/>
            <person name="Gonzalez J."/>
            <person name="Henrissat B."/>
            <person name="Kuo A."/>
            <person name="Liang C."/>
            <person name="Lipzen A."/>
            <person name="Lutzoni F."/>
            <person name="Magnuson J."/>
            <person name="Mondo S."/>
            <person name="Nolan M."/>
            <person name="Ohm R."/>
            <person name="Pangilinan J."/>
            <person name="Park H.-J."/>
            <person name="Ramirez L."/>
            <person name="Alfaro M."/>
            <person name="Sun H."/>
            <person name="Tritt A."/>
            <person name="Yoshinaga Y."/>
            <person name="Zwiers L.-H."/>
            <person name="Turgeon B."/>
            <person name="Goodwin S."/>
            <person name="Spatafora J."/>
            <person name="Crous P."/>
            <person name="Grigoriev I."/>
        </authorList>
    </citation>
    <scope>NUCLEOTIDE SEQUENCE</scope>
    <source>
        <strain evidence="18">CBS 279.74</strain>
    </source>
</reference>
<evidence type="ECO:0000256" key="13">
    <source>
        <dbReference type="RuleBase" id="RU369107"/>
    </source>
</evidence>
<feature type="domain" description="Glycosyl hydrolase family 63 C-terminal" evidence="16">
    <location>
        <begin position="298"/>
        <end position="781"/>
    </location>
</feature>
<dbReference type="PANTHER" id="PTHR10412">
    <property type="entry name" value="MANNOSYL-OLIGOSACCHARIDE GLUCOSIDASE"/>
    <property type="match status" value="1"/>
</dbReference>
<dbReference type="InterPro" id="IPR031335">
    <property type="entry name" value="Glyco_hydro_63_C"/>
</dbReference>
<evidence type="ECO:0000313" key="18">
    <source>
        <dbReference type="EMBL" id="KAF2709350.1"/>
    </source>
</evidence>
<keyword evidence="6" id="KW-0735">Signal-anchor</keyword>
<evidence type="ECO:0000256" key="15">
    <source>
        <dbReference type="SAM" id="SignalP"/>
    </source>
</evidence>
<dbReference type="InterPro" id="IPR031631">
    <property type="entry name" value="Glyco_hydro_63N"/>
</dbReference>
<organism evidence="18 19">
    <name type="scientific">Pleomassaria siparia CBS 279.74</name>
    <dbReference type="NCBI Taxonomy" id="1314801"/>
    <lineage>
        <taxon>Eukaryota</taxon>
        <taxon>Fungi</taxon>
        <taxon>Dikarya</taxon>
        <taxon>Ascomycota</taxon>
        <taxon>Pezizomycotina</taxon>
        <taxon>Dothideomycetes</taxon>
        <taxon>Pleosporomycetidae</taxon>
        <taxon>Pleosporales</taxon>
        <taxon>Pleomassariaceae</taxon>
        <taxon>Pleomassaria</taxon>
    </lineage>
</organism>
<feature type="chain" id="PRO_5026301402" description="Mannosyl-oligosaccharide glucosidase" evidence="15">
    <location>
        <begin position="24"/>
        <end position="852"/>
    </location>
</feature>
<sequence length="852" mass="96486">MRVHTLPLVSAILLFRNTVPAEALWLNDTTTTTSDSAVPYKLDANTASLLWGPYRPGCYVGIRPRIPSSLTMGVMWGDNLRHTIGTNDSIAGWGWTTYDSRTGGSQTIHDVNNTIDITTEFVKKYEGQSAGNWALRVRGSPRKDAKSRLRTTVVFYVGMEKMSQCGDDCELLSWVEKKGQNDRIHVDSAEFKIKHPGLGLARISLPNPKGKDNARSSRTSVHNSTAVKAATVEEDMLWQSNTVYKNALNPGSEIRDKKNTMLANQPGIGNMHFVQMVFQDDFEFEVLYSSREARKQMTSSELTAAVESNRDAFNTMFTSVYRPSRPFNNESHVAFSQSILSNLLGGLSYFHGDMKVDGTRPELYSETNTEFWKDAEEARRHGRSQDKGPFELLSYVPSRSFFPRGFLWDEGFHLLLVVEWDLDLALEVVRSWLTLMDDDGWIAREIVLGPEARNKVPENFIVQYPHIANPPTLFWTVGKYIDMLSGKITYNGHNSIYLSQPETGAKLLAEIYPLLKRHYGWFRRTQSGDVGAYTIPDVTTEGYRWRGRAPGTNLASGLDDFPRVEPPDPTELHIDALCWVGVMASTLSAIAHYTKSADDSVFQQQFADIVRNMDTVHWSEKEDMYCDTLVFMDRHTHTCLPGYVSLFPFMMGFMDPDHPHLNATLNLLRDPEELWSLHGIRSLSRSSAQYRTKDDYWRSPIWLNINYLIVEQLLRLGTTSGPLQQRCKEIYTELRENLVRTTYASWLETGFVWEQYNSGTGKGQRTKGFTGWTSLLTKMMAFPDLEPGKIKDGNGYDRSGGYMEVGAERGWGAGLVAIAVVVFGILYVMRRRFARLSQILMASGGVRRFSIL</sequence>
<evidence type="ECO:0000256" key="8">
    <source>
        <dbReference type="ARBA" id="ARBA00023136"/>
    </source>
</evidence>
<dbReference type="OrthoDB" id="410058at2759"/>
<dbReference type="GO" id="GO:0009311">
    <property type="term" value="P:oligosaccharide metabolic process"/>
    <property type="evidence" value="ECO:0007669"/>
    <property type="project" value="UniProtKB-UniRule"/>
</dbReference>
<comment type="catalytic activity">
    <reaction evidence="12">
        <text>N(4)-(alpha-D-Glc-(1-&gt;2)-alpha-D-Glc-(1-&gt;3)-alpha-D-Glc-(1-&gt;3)-alpha-D-Man-(1-&gt;2)-alpha-D-Man-(1-&gt;2)-alpha-D-Man-(1-&gt;3)-[alpha-D-Man-(1-&gt;2)-alpha-D-Man-(1-&gt;3)-[alpha-D-Man-(1-&gt;2)-alpha-D-Man-(1-&gt;6)]-alpha-D-Man-(1-&gt;6)]-beta-D-Man-(1-&gt;4)-beta-D-GlcNAc-(1-&gt;4)-beta-D-GlcNAc)-L-asparaginyl-[protein] + H2O = N(4)-(alpha-D-Glc-(1-&gt;3)-alpha-D-Glc-(1-&gt;3)-alpha-D-Man-(1-&gt;2)-alpha-D-Man-(1-&gt;2)-alpha-D-Man-(1-&gt;3)-[alpha-D-Man-(1-&gt;2)-alpha-D-Man-(1-&gt;3)-[alpha-D-Man-(1-&gt;2)-alpha-D-Man-(1-&gt;6)]-alpha-D-Man-(1-&gt;6)]-beta-D-Man-(1-&gt;4)-beta-D-GlcNAc-(1-&gt;4)-beta-D-GlcNAc)-L-asparaginyl-[protein] + beta-D-glucose</text>
        <dbReference type="Rhea" id="RHEA:55988"/>
        <dbReference type="Rhea" id="RHEA-COMP:12806"/>
        <dbReference type="Rhea" id="RHEA-COMP:14355"/>
        <dbReference type="ChEBI" id="CHEBI:15377"/>
        <dbReference type="ChEBI" id="CHEBI:15903"/>
        <dbReference type="ChEBI" id="CHEBI:59082"/>
        <dbReference type="ChEBI" id="CHEBI:132537"/>
        <dbReference type="EC" id="3.2.1.106"/>
    </reaction>
</comment>
<dbReference type="SUPFAM" id="SSF48208">
    <property type="entry name" value="Six-hairpin glycosidases"/>
    <property type="match status" value="1"/>
</dbReference>
<evidence type="ECO:0000256" key="3">
    <source>
        <dbReference type="ARBA" id="ARBA00022692"/>
    </source>
</evidence>
<keyword evidence="4 12" id="KW-0378">Hydrolase</keyword>
<evidence type="ECO:0000256" key="4">
    <source>
        <dbReference type="ARBA" id="ARBA00022801"/>
    </source>
</evidence>
<evidence type="ECO:0000256" key="7">
    <source>
        <dbReference type="ARBA" id="ARBA00022989"/>
    </source>
</evidence>
<keyword evidence="7 12" id="KW-1133">Transmembrane helix</keyword>
<dbReference type="PANTHER" id="PTHR10412:SF11">
    <property type="entry name" value="MANNOSYL-OLIGOSACCHARIDE GLUCOSIDASE"/>
    <property type="match status" value="1"/>
</dbReference>
<dbReference type="Gene3D" id="2.70.98.110">
    <property type="entry name" value="Glycosyl hydrolase family 63, N-terminal domain"/>
    <property type="match status" value="1"/>
</dbReference>
<comment type="pathway">
    <text evidence="13">Glycan metabolism; N-glycan degradation.</text>
</comment>
<accession>A0A6G1K999</accession>
<feature type="domain" description="Glycosyl hydrolase family 63 N-terminal" evidence="17">
    <location>
        <begin position="48"/>
        <end position="249"/>
    </location>
</feature>
<dbReference type="EMBL" id="MU005770">
    <property type="protein sequence ID" value="KAF2709350.1"/>
    <property type="molecule type" value="Genomic_DNA"/>
</dbReference>
<evidence type="ECO:0000256" key="6">
    <source>
        <dbReference type="ARBA" id="ARBA00022968"/>
    </source>
</evidence>
<evidence type="ECO:0000256" key="2">
    <source>
        <dbReference type="ARBA" id="ARBA00010833"/>
    </source>
</evidence>
<keyword evidence="5 12" id="KW-0256">Endoplasmic reticulum</keyword>
<keyword evidence="8 12" id="KW-0472">Membrane</keyword>
<keyword evidence="15" id="KW-0732">Signal</keyword>
<evidence type="ECO:0000256" key="12">
    <source>
        <dbReference type="RuleBase" id="RU368089"/>
    </source>
</evidence>
<feature type="transmembrane region" description="Helical" evidence="12">
    <location>
        <begin position="811"/>
        <end position="829"/>
    </location>
</feature>
<dbReference type="InterPro" id="IPR038518">
    <property type="entry name" value="Glyco_hydro_63N_sf"/>
</dbReference>
<dbReference type="Pfam" id="PF03200">
    <property type="entry name" value="Glyco_hydro_63"/>
    <property type="match status" value="1"/>
</dbReference>
<feature type="region of interest" description="Disordered" evidence="14">
    <location>
        <begin position="203"/>
        <end position="224"/>
    </location>
</feature>
<evidence type="ECO:0000256" key="11">
    <source>
        <dbReference type="ARBA" id="ARBA00038888"/>
    </source>
</evidence>
<dbReference type="InterPro" id="IPR004888">
    <property type="entry name" value="Glycoside_hydrolase_63"/>
</dbReference>
<feature type="signal peptide" evidence="15">
    <location>
        <begin position="1"/>
        <end position="23"/>
    </location>
</feature>
<dbReference type="InterPro" id="IPR012341">
    <property type="entry name" value="6hp_glycosidase-like_sf"/>
</dbReference>
<dbReference type="GO" id="GO:0006487">
    <property type="term" value="P:protein N-linked glycosylation"/>
    <property type="evidence" value="ECO:0007669"/>
    <property type="project" value="UniProtKB-UniRule"/>
</dbReference>
<gene>
    <name evidence="18" type="ORF">K504DRAFT_467319</name>
</gene>
<evidence type="ECO:0000256" key="10">
    <source>
        <dbReference type="ARBA" id="ARBA00023295"/>
    </source>
</evidence>
<keyword evidence="10 12" id="KW-0326">Glycosidase</keyword>
<keyword evidence="19" id="KW-1185">Reference proteome</keyword>
<proteinExistence type="inferred from homology"/>
<comment type="function">
    <text evidence="12">Cleaves the distal alpha 1,2-linked glucose residue from the Glc(3)Man(9)GlcNAc(2) oligosaccharide precursor.</text>
</comment>
<evidence type="ECO:0000259" key="16">
    <source>
        <dbReference type="Pfam" id="PF03200"/>
    </source>
</evidence>
<evidence type="ECO:0000313" key="19">
    <source>
        <dbReference type="Proteomes" id="UP000799428"/>
    </source>
</evidence>
<keyword evidence="9 13" id="KW-0325">Glycoprotein</keyword>
<dbReference type="EC" id="3.2.1.106" evidence="11 12"/>
<dbReference type="GO" id="GO:0004573">
    <property type="term" value="F:Glc3Man9GlcNAc2 oligosaccharide glucosidase activity"/>
    <property type="evidence" value="ECO:0007669"/>
    <property type="project" value="UniProtKB-UniRule"/>
</dbReference>
<dbReference type="Gene3D" id="1.50.10.10">
    <property type="match status" value="1"/>
</dbReference>
<evidence type="ECO:0000256" key="5">
    <source>
        <dbReference type="ARBA" id="ARBA00022824"/>
    </source>
</evidence>
<protein>
    <recommendedName>
        <fullName evidence="11 12">Mannosyl-oligosaccharide glucosidase</fullName>
        <ecNumber evidence="11 12">3.2.1.106</ecNumber>
    </recommendedName>
    <alternativeName>
        <fullName evidence="13">Glucosidase I</fullName>
    </alternativeName>
</protein>
<dbReference type="GO" id="GO:0005789">
    <property type="term" value="C:endoplasmic reticulum membrane"/>
    <property type="evidence" value="ECO:0007669"/>
    <property type="project" value="UniProtKB-SubCell"/>
</dbReference>
<keyword evidence="3 12" id="KW-0812">Transmembrane</keyword>
<comment type="similarity">
    <text evidence="2 12">Belongs to the glycosyl hydrolase 63 family.</text>
</comment>
<dbReference type="Pfam" id="PF16923">
    <property type="entry name" value="Glyco_hydro_63N"/>
    <property type="match status" value="1"/>
</dbReference>
<comment type="subcellular location">
    <subcellularLocation>
        <location evidence="1 12">Endoplasmic reticulum membrane</location>
        <topology evidence="1 12">Single-pass type II membrane protein</topology>
    </subcellularLocation>
</comment>